<name>T0QD48_SAPDV</name>
<sequence length="224" mass="25099">MDLDRDEMLDDMSLSSDDEMFEDMINEMTAPRAVTPARPAAPARTQMAPMAPRGAAPMPDLSKMMAQMMPMMSQMFGGNAGLQPSRRVMRAMEDVVADHVPVDEVASWVETIQRDEARQQVARAAKPRTNISRAYRTKDTKLPSDHLQAATLMQELLLDAVRSAKVTPSASWEKNQLRVHTELRERGIDAIYAKELQASLRRHVRDDADADPARFPVMHATLLT</sequence>
<evidence type="ECO:0000313" key="3">
    <source>
        <dbReference type="Proteomes" id="UP000030762"/>
    </source>
</evidence>
<organism evidence="2 3">
    <name type="scientific">Saprolegnia diclina (strain VS20)</name>
    <dbReference type="NCBI Taxonomy" id="1156394"/>
    <lineage>
        <taxon>Eukaryota</taxon>
        <taxon>Sar</taxon>
        <taxon>Stramenopiles</taxon>
        <taxon>Oomycota</taxon>
        <taxon>Saprolegniomycetes</taxon>
        <taxon>Saprolegniales</taxon>
        <taxon>Saprolegniaceae</taxon>
        <taxon>Saprolegnia</taxon>
    </lineage>
</organism>
<dbReference type="OMA" id="INEMTAP"/>
<dbReference type="AlphaFoldDB" id="T0QD48"/>
<dbReference type="GeneID" id="19950364"/>
<dbReference type="eggNOG" id="ENOG502SB3J">
    <property type="taxonomic scope" value="Eukaryota"/>
</dbReference>
<dbReference type="RefSeq" id="XP_008613805.1">
    <property type="nucleotide sequence ID" value="XM_008615583.1"/>
</dbReference>
<gene>
    <name evidence="2" type="ORF">SDRG_09637</name>
</gene>
<protein>
    <submittedName>
        <fullName evidence="2">Uncharacterized protein</fullName>
    </submittedName>
</protein>
<proteinExistence type="predicted"/>
<dbReference type="VEuPathDB" id="FungiDB:SDRG_09637"/>
<feature type="region of interest" description="Disordered" evidence="1">
    <location>
        <begin position="33"/>
        <end position="56"/>
    </location>
</feature>
<dbReference type="STRING" id="1156394.T0QD48"/>
<evidence type="ECO:0000313" key="2">
    <source>
        <dbReference type="EMBL" id="EQC32661.1"/>
    </source>
</evidence>
<dbReference type="InParanoid" id="T0QD48"/>
<dbReference type="Proteomes" id="UP000030762">
    <property type="component" value="Unassembled WGS sequence"/>
</dbReference>
<dbReference type="OrthoDB" id="164858at2759"/>
<evidence type="ECO:0000256" key="1">
    <source>
        <dbReference type="SAM" id="MobiDB-lite"/>
    </source>
</evidence>
<keyword evidence="3" id="KW-1185">Reference proteome</keyword>
<accession>T0QD48</accession>
<dbReference type="EMBL" id="JH767162">
    <property type="protein sequence ID" value="EQC32661.1"/>
    <property type="molecule type" value="Genomic_DNA"/>
</dbReference>
<reference evidence="2 3" key="1">
    <citation type="submission" date="2012-04" db="EMBL/GenBank/DDBJ databases">
        <title>The Genome Sequence of Saprolegnia declina VS20.</title>
        <authorList>
            <consortium name="The Broad Institute Genome Sequencing Platform"/>
            <person name="Russ C."/>
            <person name="Nusbaum C."/>
            <person name="Tyler B."/>
            <person name="van West P."/>
            <person name="Dieguez-Uribeondo J."/>
            <person name="de Bruijn I."/>
            <person name="Tripathy S."/>
            <person name="Jiang R."/>
            <person name="Young S.K."/>
            <person name="Zeng Q."/>
            <person name="Gargeya S."/>
            <person name="Fitzgerald M."/>
            <person name="Haas B."/>
            <person name="Abouelleil A."/>
            <person name="Alvarado L."/>
            <person name="Arachchi H.M."/>
            <person name="Berlin A."/>
            <person name="Chapman S.B."/>
            <person name="Goldberg J."/>
            <person name="Griggs A."/>
            <person name="Gujja S."/>
            <person name="Hansen M."/>
            <person name="Howarth C."/>
            <person name="Imamovic A."/>
            <person name="Larimer J."/>
            <person name="McCowen C."/>
            <person name="Montmayeur A."/>
            <person name="Murphy C."/>
            <person name="Neiman D."/>
            <person name="Pearson M."/>
            <person name="Priest M."/>
            <person name="Roberts A."/>
            <person name="Saif S."/>
            <person name="Shea T."/>
            <person name="Sisk P."/>
            <person name="Sykes S."/>
            <person name="Wortman J."/>
            <person name="Nusbaum C."/>
            <person name="Birren B."/>
        </authorList>
    </citation>
    <scope>NUCLEOTIDE SEQUENCE [LARGE SCALE GENOMIC DNA]</scope>
    <source>
        <strain evidence="2 3">VS20</strain>
    </source>
</reference>